<feature type="domain" description="Prion-inhibition and propagation HeLo" evidence="1">
    <location>
        <begin position="7"/>
        <end position="194"/>
    </location>
</feature>
<evidence type="ECO:0000313" key="2">
    <source>
        <dbReference type="EMBL" id="KAL1862676.1"/>
    </source>
</evidence>
<comment type="caution">
    <text evidence="2">The sequence shown here is derived from an EMBL/GenBank/DDBJ whole genome shotgun (WGS) entry which is preliminary data.</text>
</comment>
<keyword evidence="3" id="KW-1185">Reference proteome</keyword>
<dbReference type="Pfam" id="PF14479">
    <property type="entry name" value="HeLo"/>
    <property type="match status" value="1"/>
</dbReference>
<accession>A0ABR3WI75</accession>
<dbReference type="PANTHER" id="PTHR37542">
    <property type="entry name" value="HELO DOMAIN-CONTAINING PROTEIN-RELATED"/>
    <property type="match status" value="1"/>
</dbReference>
<dbReference type="PANTHER" id="PTHR37542:SF3">
    <property type="entry name" value="PRION-INHIBITION AND PROPAGATION HELO DOMAIN-CONTAINING PROTEIN"/>
    <property type="match status" value="1"/>
</dbReference>
<dbReference type="Proteomes" id="UP001583177">
    <property type="component" value="Unassembled WGS sequence"/>
</dbReference>
<evidence type="ECO:0000259" key="1">
    <source>
        <dbReference type="Pfam" id="PF14479"/>
    </source>
</evidence>
<dbReference type="InterPro" id="IPR029498">
    <property type="entry name" value="HeLo_dom"/>
</dbReference>
<proteinExistence type="predicted"/>
<organism evidence="2 3">
    <name type="scientific">Diaporthe australafricana</name>
    <dbReference type="NCBI Taxonomy" id="127596"/>
    <lineage>
        <taxon>Eukaryota</taxon>
        <taxon>Fungi</taxon>
        <taxon>Dikarya</taxon>
        <taxon>Ascomycota</taxon>
        <taxon>Pezizomycotina</taxon>
        <taxon>Sordariomycetes</taxon>
        <taxon>Sordariomycetidae</taxon>
        <taxon>Diaporthales</taxon>
        <taxon>Diaporthaceae</taxon>
        <taxon>Diaporthe</taxon>
    </lineage>
</organism>
<dbReference type="Gene3D" id="1.20.120.1020">
    <property type="entry name" value="Prion-inhibition and propagation, HeLo domain"/>
    <property type="match status" value="1"/>
</dbReference>
<gene>
    <name evidence="2" type="ORF">Daus18300_008474</name>
</gene>
<name>A0ABR3WI75_9PEZI</name>
<protein>
    <recommendedName>
        <fullName evidence="1">Prion-inhibition and propagation HeLo domain-containing protein</fullName>
    </recommendedName>
</protein>
<dbReference type="InterPro" id="IPR038305">
    <property type="entry name" value="HeLo_sf"/>
</dbReference>
<reference evidence="2 3" key="1">
    <citation type="journal article" date="2024" name="IMA Fungus">
        <title>IMA Genome - F19 : A genome assembly and annotation guide to empower mycologists, including annotated draft genome sequences of Ceratocystis pirilliformis, Diaporthe australafricana, Fusarium ophioides, Paecilomyces lecythidis, and Sporothrix stenoceras.</title>
        <authorList>
            <person name="Aylward J."/>
            <person name="Wilson A.M."/>
            <person name="Visagie C.M."/>
            <person name="Spraker J."/>
            <person name="Barnes I."/>
            <person name="Buitendag C."/>
            <person name="Ceriani C."/>
            <person name="Del Mar Angel L."/>
            <person name="du Plessis D."/>
            <person name="Fuchs T."/>
            <person name="Gasser K."/>
            <person name="Kramer D."/>
            <person name="Li W."/>
            <person name="Munsamy K."/>
            <person name="Piso A."/>
            <person name="Price J.L."/>
            <person name="Sonnekus B."/>
            <person name="Thomas C."/>
            <person name="van der Nest A."/>
            <person name="van Dijk A."/>
            <person name="van Heerden A."/>
            <person name="van Vuuren N."/>
            <person name="Yilmaz N."/>
            <person name="Duong T.A."/>
            <person name="van der Merwe N.A."/>
            <person name="Wingfield M.J."/>
            <person name="Wingfield B.D."/>
        </authorList>
    </citation>
    <scope>NUCLEOTIDE SEQUENCE [LARGE SCALE GENOMIC DNA]</scope>
    <source>
        <strain evidence="2 3">CMW 18300</strain>
    </source>
</reference>
<sequence>MEAIGFAFGAAGALGQVLECFEYVYVARSFGDDYQIYQLRLDNARLRLSRWGSSVDMKSAPRKDQDHAEQALQQIYGVFKRTEELSAEFAKKNHIATDDAENHSLVEAQGFEKVKHALHEKMRDLSLKRERQPSNSTVKKVKWAIYSKEHMKSLIENLATLTTELVELFPEAKDAQKRLCDVEMLDFLDSIRVLKDAIGEQDIILAEALKKLLEPT</sequence>
<dbReference type="EMBL" id="JAWRVE010000079">
    <property type="protein sequence ID" value="KAL1862676.1"/>
    <property type="molecule type" value="Genomic_DNA"/>
</dbReference>
<evidence type="ECO:0000313" key="3">
    <source>
        <dbReference type="Proteomes" id="UP001583177"/>
    </source>
</evidence>